<gene>
    <name evidence="2" type="ORF">DOTSEDRAFT_68625</name>
</gene>
<dbReference type="OMA" id="HRMITKM"/>
<accession>N1Q298</accession>
<keyword evidence="1" id="KW-1133">Transmembrane helix</keyword>
<protein>
    <submittedName>
        <fullName evidence="2">Uncharacterized protein</fullName>
    </submittedName>
</protein>
<dbReference type="OrthoDB" id="5360701at2759"/>
<keyword evidence="1" id="KW-0472">Membrane</keyword>
<reference evidence="3" key="1">
    <citation type="journal article" date="2012" name="PLoS Genet.">
        <title>The genomes of the fungal plant pathogens Cladosporium fulvum and Dothistroma septosporum reveal adaptation to different hosts and lifestyles but also signatures of common ancestry.</title>
        <authorList>
            <person name="de Wit P.J.G.M."/>
            <person name="van der Burgt A."/>
            <person name="Oekmen B."/>
            <person name="Stergiopoulos I."/>
            <person name="Abd-Elsalam K.A."/>
            <person name="Aerts A.L."/>
            <person name="Bahkali A.H."/>
            <person name="Beenen H.G."/>
            <person name="Chettri P."/>
            <person name="Cox M.P."/>
            <person name="Datema E."/>
            <person name="de Vries R.P."/>
            <person name="Dhillon B."/>
            <person name="Ganley A.R."/>
            <person name="Griffiths S.A."/>
            <person name="Guo Y."/>
            <person name="Hamelin R.C."/>
            <person name="Henrissat B."/>
            <person name="Kabir M.S."/>
            <person name="Jashni M.K."/>
            <person name="Kema G."/>
            <person name="Klaubauf S."/>
            <person name="Lapidus A."/>
            <person name="Levasseur A."/>
            <person name="Lindquist E."/>
            <person name="Mehrabi R."/>
            <person name="Ohm R.A."/>
            <person name="Owen T.J."/>
            <person name="Salamov A."/>
            <person name="Schwelm A."/>
            <person name="Schijlen E."/>
            <person name="Sun H."/>
            <person name="van den Burg H.A."/>
            <person name="van Ham R.C.H.J."/>
            <person name="Zhang S."/>
            <person name="Goodwin S.B."/>
            <person name="Grigoriev I.V."/>
            <person name="Collemare J."/>
            <person name="Bradshaw R.E."/>
        </authorList>
    </citation>
    <scope>NUCLEOTIDE SEQUENCE [LARGE SCALE GENOMIC DNA]</scope>
    <source>
        <strain evidence="3">NZE10 / CBS 128990</strain>
    </source>
</reference>
<sequence length="418" mass="45712">MELRRIAVCQDCLAILRRPQNAPKLRQLAPVAQTARRAFATVQTALRSTAYTSQTARIRQIRRLATDSRRPAATQSLDLSVAHSRIQELVSSVLRPEDGKLPSEQRVLYVLEQLEALAKVIVDEKGPEGGLKPEVSTKSQQETATSALLGSVNARRYPAFISKASILDLISEKAEEIARHPDVFIAPAILKAYVELQNLLDQPSSFPDVFDLYARKPVPTSRGASEVEYTAASPDKINAAIDSKTANIALDAAIKSHNLPLAIDIITTSFSSPAFKKAKTLRQAAIPMTGLGLAPIAAYTLSSSFSSLQQTMDPSTATGIAFAGIMTYVGAVSMVGYVAVTTANDQMERVTWASGVPLWERWIREEERAAIDKVAGAWGFREIEKRGEEEGEDWESLREWVGVRGMVLDKVSLMEGME</sequence>
<organism evidence="2 3">
    <name type="scientific">Dothistroma septosporum (strain NZE10 / CBS 128990)</name>
    <name type="common">Red band needle blight fungus</name>
    <name type="synonym">Mycosphaerella pini</name>
    <dbReference type="NCBI Taxonomy" id="675120"/>
    <lineage>
        <taxon>Eukaryota</taxon>
        <taxon>Fungi</taxon>
        <taxon>Dikarya</taxon>
        <taxon>Ascomycota</taxon>
        <taxon>Pezizomycotina</taxon>
        <taxon>Dothideomycetes</taxon>
        <taxon>Dothideomycetidae</taxon>
        <taxon>Mycosphaerellales</taxon>
        <taxon>Mycosphaerellaceae</taxon>
        <taxon>Dothistroma</taxon>
    </lineage>
</organism>
<feature type="transmembrane region" description="Helical" evidence="1">
    <location>
        <begin position="284"/>
        <end position="305"/>
    </location>
</feature>
<evidence type="ECO:0000256" key="1">
    <source>
        <dbReference type="SAM" id="Phobius"/>
    </source>
</evidence>
<reference evidence="2 3" key="2">
    <citation type="journal article" date="2012" name="PLoS Pathog.">
        <title>Diverse lifestyles and strategies of plant pathogenesis encoded in the genomes of eighteen Dothideomycetes fungi.</title>
        <authorList>
            <person name="Ohm R.A."/>
            <person name="Feau N."/>
            <person name="Henrissat B."/>
            <person name="Schoch C.L."/>
            <person name="Horwitz B.A."/>
            <person name="Barry K.W."/>
            <person name="Condon B.J."/>
            <person name="Copeland A.C."/>
            <person name="Dhillon B."/>
            <person name="Glaser F."/>
            <person name="Hesse C.N."/>
            <person name="Kosti I."/>
            <person name="LaButti K."/>
            <person name="Lindquist E.A."/>
            <person name="Lucas S."/>
            <person name="Salamov A.A."/>
            <person name="Bradshaw R.E."/>
            <person name="Ciuffetti L."/>
            <person name="Hamelin R.C."/>
            <person name="Kema G.H.J."/>
            <person name="Lawrence C."/>
            <person name="Scott J.A."/>
            <person name="Spatafora J.W."/>
            <person name="Turgeon B.G."/>
            <person name="de Wit P.J.G.M."/>
            <person name="Zhong S."/>
            <person name="Goodwin S.B."/>
            <person name="Grigoriev I.V."/>
        </authorList>
    </citation>
    <scope>NUCLEOTIDE SEQUENCE [LARGE SCALE GENOMIC DNA]</scope>
    <source>
        <strain evidence="3">NZE10 / CBS 128990</strain>
    </source>
</reference>
<evidence type="ECO:0000313" key="2">
    <source>
        <dbReference type="EMBL" id="EME49881.1"/>
    </source>
</evidence>
<feature type="transmembrane region" description="Helical" evidence="1">
    <location>
        <begin position="317"/>
        <end position="340"/>
    </location>
</feature>
<dbReference type="AlphaFoldDB" id="N1Q298"/>
<keyword evidence="3" id="KW-1185">Reference proteome</keyword>
<dbReference type="EMBL" id="KB446535">
    <property type="protein sequence ID" value="EME49881.1"/>
    <property type="molecule type" value="Genomic_DNA"/>
</dbReference>
<name>N1Q298_DOTSN</name>
<dbReference type="HOGENOM" id="CLU_035633_1_0_1"/>
<dbReference type="Proteomes" id="UP000016933">
    <property type="component" value="Unassembled WGS sequence"/>
</dbReference>
<evidence type="ECO:0000313" key="3">
    <source>
        <dbReference type="Proteomes" id="UP000016933"/>
    </source>
</evidence>
<dbReference type="eggNOG" id="ENOG502RZ72">
    <property type="taxonomic scope" value="Eukaryota"/>
</dbReference>
<keyword evidence="1" id="KW-0812">Transmembrane</keyword>
<proteinExistence type="predicted"/>